<feature type="domain" description="UspA" evidence="5">
    <location>
        <begin position="4"/>
        <end position="142"/>
    </location>
</feature>
<evidence type="ECO:0000256" key="3">
    <source>
        <dbReference type="ARBA" id="ARBA00022490"/>
    </source>
</evidence>
<keyword evidence="3" id="KW-0963">Cytoplasm</keyword>
<evidence type="ECO:0000259" key="5">
    <source>
        <dbReference type="Pfam" id="PF00582"/>
    </source>
</evidence>
<comment type="function">
    <text evidence="4">Required for resistance to DNA-damaging agents.</text>
</comment>
<sequence length="323" mass="35197">MRGFKNILYVNEPSVDRQETALARAVSLAQSNNARLTVVDVIPVITPGYGLPPGGPISSELQISVATEHLRRLENLAAPFTENVDIQCKILVGKTFLEVIRAVLTNGYDLVIKPAADLVLLESLFGSNDMHLLRKCPCPVWLMNRNDKPDYRNILAAVDFDPFNPLASQLELNLEILQLSSALALSDNAILHIVHAWDAFAESTMLSRGSTTEKSVFDYVGIEQNRHANGLMMLNGELSKLIGDGAYKKLSPRHHLPKGPADKAIVRLAKEMRVDVVVMGTIARTGIAGFIIGNTAETILDQLTCSVLAVKPPGFVSPVRVGE</sequence>
<dbReference type="PRINTS" id="PR01438">
    <property type="entry name" value="UNVRSLSTRESS"/>
</dbReference>
<dbReference type="Pfam" id="PF00582">
    <property type="entry name" value="Usp"/>
    <property type="match status" value="2"/>
</dbReference>
<reference evidence="6 7" key="1">
    <citation type="submission" date="2020-08" db="EMBL/GenBank/DDBJ databases">
        <title>Genomic Encyclopedia of Type Strains, Phase IV (KMG-IV): sequencing the most valuable type-strain genomes for metagenomic binning, comparative biology and taxonomic classification.</title>
        <authorList>
            <person name="Goeker M."/>
        </authorList>
    </citation>
    <scope>NUCLEOTIDE SEQUENCE [LARGE SCALE GENOMIC DNA]</scope>
    <source>
        <strain evidence="6 7">DSM 28570</strain>
    </source>
</reference>
<comment type="subcellular location">
    <subcellularLocation>
        <location evidence="1">Cytoplasm</location>
    </subcellularLocation>
</comment>
<comment type="caution">
    <text evidence="6">The sequence shown here is derived from an EMBL/GenBank/DDBJ whole genome shotgun (WGS) entry which is preliminary data.</text>
</comment>
<dbReference type="InterPro" id="IPR006016">
    <property type="entry name" value="UspA"/>
</dbReference>
<dbReference type="GO" id="GO:0005737">
    <property type="term" value="C:cytoplasm"/>
    <property type="evidence" value="ECO:0007669"/>
    <property type="project" value="UniProtKB-SubCell"/>
</dbReference>
<evidence type="ECO:0000256" key="2">
    <source>
        <dbReference type="ARBA" id="ARBA00008791"/>
    </source>
</evidence>
<gene>
    <name evidence="6" type="ORF">HNQ81_000985</name>
</gene>
<dbReference type="EMBL" id="JACHEO010000003">
    <property type="protein sequence ID" value="MBB5347272.1"/>
    <property type="molecule type" value="Genomic_DNA"/>
</dbReference>
<dbReference type="Gene3D" id="3.40.50.12370">
    <property type="match status" value="1"/>
</dbReference>
<dbReference type="RefSeq" id="WP_183348890.1">
    <property type="nucleotide sequence ID" value="NZ_JACHEO010000003.1"/>
</dbReference>
<accession>A0A840UNC6</accession>
<organism evidence="6 7">
    <name type="scientific">Desulfoprunum benzoelyticum</name>
    <dbReference type="NCBI Taxonomy" id="1506996"/>
    <lineage>
        <taxon>Bacteria</taxon>
        <taxon>Pseudomonadati</taxon>
        <taxon>Thermodesulfobacteriota</taxon>
        <taxon>Desulfobulbia</taxon>
        <taxon>Desulfobulbales</taxon>
        <taxon>Desulfobulbaceae</taxon>
        <taxon>Desulfoprunum</taxon>
    </lineage>
</organism>
<comment type="similarity">
    <text evidence="2">Belongs to the universal stress protein A family.</text>
</comment>
<evidence type="ECO:0000313" key="6">
    <source>
        <dbReference type="EMBL" id="MBB5347272.1"/>
    </source>
</evidence>
<dbReference type="SUPFAM" id="SSF52402">
    <property type="entry name" value="Adenine nucleotide alpha hydrolases-like"/>
    <property type="match status" value="2"/>
</dbReference>
<dbReference type="AlphaFoldDB" id="A0A840UNC6"/>
<feature type="domain" description="UspA" evidence="5">
    <location>
        <begin position="151"/>
        <end position="311"/>
    </location>
</feature>
<name>A0A840UNC6_9BACT</name>
<dbReference type="Proteomes" id="UP000539642">
    <property type="component" value="Unassembled WGS sequence"/>
</dbReference>
<keyword evidence="7" id="KW-1185">Reference proteome</keyword>
<dbReference type="PANTHER" id="PTHR47892">
    <property type="entry name" value="UNIVERSAL STRESS PROTEIN E"/>
    <property type="match status" value="1"/>
</dbReference>
<proteinExistence type="inferred from homology"/>
<dbReference type="InterPro" id="IPR006015">
    <property type="entry name" value="Universal_stress_UspA"/>
</dbReference>
<evidence type="ECO:0000256" key="1">
    <source>
        <dbReference type="ARBA" id="ARBA00004496"/>
    </source>
</evidence>
<evidence type="ECO:0000313" key="7">
    <source>
        <dbReference type="Proteomes" id="UP000539642"/>
    </source>
</evidence>
<dbReference type="PANTHER" id="PTHR47892:SF1">
    <property type="entry name" value="UNIVERSAL STRESS PROTEIN E"/>
    <property type="match status" value="1"/>
</dbReference>
<protein>
    <submittedName>
        <fullName evidence="6">Nucleotide-binding universal stress UspA family protein</fullName>
    </submittedName>
</protein>
<evidence type="ECO:0000256" key="4">
    <source>
        <dbReference type="ARBA" id="ARBA00037131"/>
    </source>
</evidence>